<protein>
    <submittedName>
        <fullName evidence="5">Ribosomal protein S11</fullName>
    </submittedName>
</protein>
<evidence type="ECO:0000256" key="3">
    <source>
        <dbReference type="ARBA" id="ARBA00023274"/>
    </source>
</evidence>
<dbReference type="Gene3D" id="3.30.420.80">
    <property type="entry name" value="Ribosomal protein S11"/>
    <property type="match status" value="1"/>
</dbReference>
<evidence type="ECO:0000256" key="4">
    <source>
        <dbReference type="RuleBase" id="RU003629"/>
    </source>
</evidence>
<gene>
    <name evidence="5" type="primary">rps11</name>
</gene>
<dbReference type="InterPro" id="IPR001971">
    <property type="entry name" value="Ribosomal_uS11"/>
</dbReference>
<dbReference type="Pfam" id="PF00411">
    <property type="entry name" value="Ribosomal_S11"/>
    <property type="match status" value="1"/>
</dbReference>
<geneLocation type="mitochondrion" evidence="5"/>
<dbReference type="AlphaFoldDB" id="A0A348AYS0"/>
<dbReference type="PROSITE" id="PS00054">
    <property type="entry name" value="RIBOSOMAL_S11"/>
    <property type="match status" value="1"/>
</dbReference>
<dbReference type="PIRSF" id="PIRSF002131">
    <property type="entry name" value="Ribosomal_S11"/>
    <property type="match status" value="1"/>
</dbReference>
<dbReference type="GO" id="GO:1990904">
    <property type="term" value="C:ribonucleoprotein complex"/>
    <property type="evidence" value="ECO:0007669"/>
    <property type="project" value="UniProtKB-KW"/>
</dbReference>
<dbReference type="GO" id="GO:0003735">
    <property type="term" value="F:structural constituent of ribosome"/>
    <property type="evidence" value="ECO:0007669"/>
    <property type="project" value="InterPro"/>
</dbReference>
<dbReference type="HAMAP" id="MF_01310">
    <property type="entry name" value="Ribosomal_uS11"/>
    <property type="match status" value="1"/>
</dbReference>
<dbReference type="EMBL" id="LC369600">
    <property type="protein sequence ID" value="BBD14138.1"/>
    <property type="molecule type" value="Genomic_DNA"/>
</dbReference>
<dbReference type="InterPro" id="IPR018102">
    <property type="entry name" value="Ribosomal_uS11_CS"/>
</dbReference>
<name>A0A348AYS0_9EUKA</name>
<dbReference type="GO" id="GO:0006412">
    <property type="term" value="P:translation"/>
    <property type="evidence" value="ECO:0007669"/>
    <property type="project" value="InterPro"/>
</dbReference>
<reference evidence="5" key="1">
    <citation type="journal article" date="2018" name="Sci. Rep.">
        <title>Ophirina amphinema n. gen., n. sp., a New Deeply Branching Discobid with Phylogenetic Affinity to Jakobids.</title>
        <authorList>
            <person name="Yabuki A."/>
            <person name="Gyaltshen Y."/>
            <person name="Heiss A.A."/>
            <person name="Fujikura K."/>
            <person name="Kim E."/>
        </authorList>
    </citation>
    <scope>NUCLEOTIDE SEQUENCE</scope>
    <source>
        <strain evidence="5">JB</strain>
    </source>
</reference>
<organism evidence="5">
    <name type="scientific">Ophirina amphinema</name>
    <dbReference type="NCBI Taxonomy" id="2108040"/>
    <lineage>
        <taxon>Eukaryota</taxon>
        <taxon>Discoba</taxon>
        <taxon>Jakobida</taxon>
        <taxon>Ophirinina</taxon>
        <taxon>Ophirinidae</taxon>
        <taxon>Ophirina</taxon>
    </lineage>
</organism>
<comment type="similarity">
    <text evidence="1 4">Belongs to the universal ribosomal protein uS11 family.</text>
</comment>
<dbReference type="NCBIfam" id="NF003698">
    <property type="entry name" value="PRK05309.1"/>
    <property type="match status" value="1"/>
</dbReference>
<dbReference type="InterPro" id="IPR036967">
    <property type="entry name" value="Ribosomal_uS11_sf"/>
</dbReference>
<evidence type="ECO:0000256" key="2">
    <source>
        <dbReference type="ARBA" id="ARBA00022980"/>
    </source>
</evidence>
<dbReference type="GO" id="GO:0005840">
    <property type="term" value="C:ribosome"/>
    <property type="evidence" value="ECO:0007669"/>
    <property type="project" value="UniProtKB-KW"/>
</dbReference>
<dbReference type="SUPFAM" id="SSF53137">
    <property type="entry name" value="Translational machinery components"/>
    <property type="match status" value="1"/>
</dbReference>
<sequence>MSVHCTFNNTIISLIDIKGNVLCWSSGGEVGFKGARRSTAYAAQLATEKVLSHARSINAHSIKIQVSGVGEGKRASIKSVANSGIRVLSIVDVTSLPHNGCRPPLRRQV</sequence>
<evidence type="ECO:0000313" key="5">
    <source>
        <dbReference type="EMBL" id="BBD14138.1"/>
    </source>
</evidence>
<accession>A0A348AYS0</accession>
<dbReference type="PANTHER" id="PTHR11759">
    <property type="entry name" value="40S RIBOSOMAL PROTEIN S14/30S RIBOSOMAL PROTEIN S11"/>
    <property type="match status" value="1"/>
</dbReference>
<evidence type="ECO:0000256" key="1">
    <source>
        <dbReference type="ARBA" id="ARBA00006194"/>
    </source>
</evidence>
<keyword evidence="5" id="KW-0496">Mitochondrion</keyword>
<keyword evidence="3 4" id="KW-0687">Ribonucleoprotein</keyword>
<keyword evidence="2 4" id="KW-0689">Ribosomal protein</keyword>
<proteinExistence type="inferred from homology"/>